<dbReference type="EMBL" id="CH474035">
    <property type="protein sequence ID" value="EDL87115.1"/>
    <property type="molecule type" value="Genomic_DNA"/>
</dbReference>
<reference evidence="1 2" key="1">
    <citation type="submission" date="2005-09" db="EMBL/GenBank/DDBJ databases">
        <authorList>
            <person name="Mural R.J."/>
            <person name="Li P.W."/>
            <person name="Adams M.D."/>
            <person name="Amanatides P.G."/>
            <person name="Baden-Tillson H."/>
            <person name="Barnstead M."/>
            <person name="Chin S.H."/>
            <person name="Dew I."/>
            <person name="Evans C.A."/>
            <person name="Ferriera S."/>
            <person name="Flanigan M."/>
            <person name="Fosler C."/>
            <person name="Glodek A."/>
            <person name="Gu Z."/>
            <person name="Holt R.A."/>
            <person name="Jennings D."/>
            <person name="Kraft C.L."/>
            <person name="Lu F."/>
            <person name="Nguyen T."/>
            <person name="Nusskern D.R."/>
            <person name="Pfannkoch C.M."/>
            <person name="Sitter C."/>
            <person name="Sutton G.G."/>
            <person name="Venter J.C."/>
            <person name="Wang Z."/>
            <person name="Woodage T."/>
            <person name="Zheng X.H."/>
            <person name="Zhong F."/>
        </authorList>
    </citation>
    <scope>NUCLEOTIDE SEQUENCE [LARGE SCALE GENOMIC DNA]</scope>
    <source>
        <strain>BN</strain>
        <strain evidence="2">Sprague-Dawley</strain>
    </source>
</reference>
<protein>
    <submittedName>
        <fullName evidence="1">RCG50752</fullName>
    </submittedName>
</protein>
<name>A6KC27_RAT</name>
<gene>
    <name evidence="1" type="ORF">rCG_50752</name>
</gene>
<evidence type="ECO:0000313" key="1">
    <source>
        <dbReference type="EMBL" id="EDL87115.1"/>
    </source>
</evidence>
<dbReference type="Proteomes" id="UP000234681">
    <property type="component" value="Chromosome 7"/>
</dbReference>
<organism evidence="1 2">
    <name type="scientific">Rattus norvegicus</name>
    <name type="common">Rat</name>
    <dbReference type="NCBI Taxonomy" id="10116"/>
    <lineage>
        <taxon>Eukaryota</taxon>
        <taxon>Metazoa</taxon>
        <taxon>Chordata</taxon>
        <taxon>Craniata</taxon>
        <taxon>Vertebrata</taxon>
        <taxon>Euteleostomi</taxon>
        <taxon>Mammalia</taxon>
        <taxon>Eutheria</taxon>
        <taxon>Euarchontoglires</taxon>
        <taxon>Glires</taxon>
        <taxon>Rodentia</taxon>
        <taxon>Myomorpha</taxon>
        <taxon>Muroidea</taxon>
        <taxon>Muridae</taxon>
        <taxon>Murinae</taxon>
        <taxon>Rattus</taxon>
    </lineage>
</organism>
<proteinExistence type="predicted"/>
<evidence type="ECO:0000313" key="2">
    <source>
        <dbReference type="Proteomes" id="UP000234681"/>
    </source>
</evidence>
<accession>A6KC27</accession>
<sequence>MSSYKQAKCALLCPTPTISATLFLDDRLLCLRIKFNLSFLCP</sequence>
<dbReference type="AlphaFoldDB" id="A6KC27"/>